<dbReference type="InterPro" id="IPR005546">
    <property type="entry name" value="Autotransporte_beta"/>
</dbReference>
<dbReference type="InterPro" id="IPR036709">
    <property type="entry name" value="Autotransporte_beta_dom_sf"/>
</dbReference>
<dbReference type="EMBL" id="PGVG01000069">
    <property type="protein sequence ID" value="PJG50254.1"/>
    <property type="molecule type" value="Genomic_DNA"/>
</dbReference>
<evidence type="ECO:0000313" key="4">
    <source>
        <dbReference type="EMBL" id="PJG50254.1"/>
    </source>
</evidence>
<dbReference type="PROSITE" id="PS51208">
    <property type="entry name" value="AUTOTRANSPORTER"/>
    <property type="match status" value="1"/>
</dbReference>
<dbReference type="Gene3D" id="2.40.128.130">
    <property type="entry name" value="Autotransporter beta-domain"/>
    <property type="match status" value="1"/>
</dbReference>
<feature type="region of interest" description="Disordered" evidence="2">
    <location>
        <begin position="67"/>
        <end position="90"/>
    </location>
</feature>
<protein>
    <submittedName>
        <fullName evidence="4">Autotransporter domain-containing protein</fullName>
    </submittedName>
</protein>
<keyword evidence="1" id="KW-0732">Signal</keyword>
<sequence length="1074" mass="101548">MGVASVASPALADGGAGGGCAGNPGGAGGTGFTGNAGSVAGGFCSGGGGGGAGGGLGGSSIGMDAVTGGAGGTSGSPNGQDGGDAVLHSLSGAGGGGGGFNGNGAGAATLTNTSALTGGNGGKGGNAAAADNGGGGGGGAGGYGAIVTGTGASSNTSTITGGNGGAGGDSGAAFSNHGGSGGDGGVGVQFTASGATFTNSGAVTGGNGGTGGTGISANGSNGAGGAGVVGAGLTVINSGTIAGGAFGDGMARANAITFTGGTNVLELQAGSTIAGNVVAFSAADTLRLGGASNASFDVAQIGSSVQYRGFGVFEKGGSSTWTLTGTTTATTAWTVNQGTLAVSSDGNLGAASGGLALGGGTLQFATGFTTSRSVTLNAGGGTFDTNGNNATLGGAISGTGGLTKSGAGTLTLSGTSTYGGTTTVNAGTLRAGAANAFSSASAVTVNAGATLGLNNFGQSIGSLAGAGNVTLGTAALTTGGDNTSTTFSGAISGTGGLTKTGSGTFTPTGTSTYTAATTINGGTLEVDGSIAASTNVTVNSGATLSGTGIVDPATTTIMSGGTLAPGNAANPTGTLTITGNLAFQSGALYLVQVTPSAASSTAVSGTATLTGATVNAVFASGSYVTKQYTILTASGGLGGTTFAGLTNTNLPAGFTDSLSYSGTSVVLNLTATLGATGGLNGNQQSVAGALNSFFNNGGALPPSFAGVFGLTGGNLSNALAQLSGEAATGGQQGAFQFMGQFFGLMLDPFIDGRGGAPGSGGALGFAPEREALPEDVALAYARVMKAPAYKAPPAAFEPRWTAWASGFGGYNRTSGDPAGASTDPTPRAAGVAAGLDYRVSLDAIVGFSLAGGGTKWDLAQGFGSGKSDTFAGGVYGAIRSGAAYVAASFGGGNHWMSTDRFAFGDHLTASFNGASFGGRIEGGYRFATPIAGITPYAALQAQSFRTPTYSETDLTGGGFGLTYTGRTATDTRSELGTRFDQVALVNPDAVLIVRGRLAWAHDWISDPTLAAAFQALPGTSFLVNGATPAKDTALVSAGAELKLAKGISLLGKFDGEFASHAQTYAGTGTMRVSW</sequence>
<dbReference type="OrthoDB" id="7195851at2"/>
<comment type="caution">
    <text evidence="4">The sequence shown here is derived from an EMBL/GenBank/DDBJ whole genome shotgun (WGS) entry which is preliminary data.</text>
</comment>
<evidence type="ECO:0000313" key="5">
    <source>
        <dbReference type="Proteomes" id="UP000231194"/>
    </source>
</evidence>
<gene>
    <name evidence="4" type="ORF">CVM73_37365</name>
</gene>
<evidence type="ECO:0000256" key="2">
    <source>
        <dbReference type="SAM" id="MobiDB-lite"/>
    </source>
</evidence>
<dbReference type="Proteomes" id="UP000231194">
    <property type="component" value="Unassembled WGS sequence"/>
</dbReference>
<dbReference type="Pfam" id="PF12951">
    <property type="entry name" value="PATR"/>
    <property type="match status" value="3"/>
</dbReference>
<keyword evidence="5" id="KW-1185">Reference proteome</keyword>
<dbReference type="Pfam" id="PF03797">
    <property type="entry name" value="Autotransporter"/>
    <property type="match status" value="1"/>
</dbReference>
<name>A0A2M8QXG0_9BRAD</name>
<accession>A0A2M8QXG0</accession>
<dbReference type="AlphaFoldDB" id="A0A2M8QXG0"/>
<proteinExistence type="predicted"/>
<dbReference type="NCBIfam" id="TIGR02601">
    <property type="entry name" value="autotrns_rpt"/>
    <property type="match status" value="2"/>
</dbReference>
<dbReference type="SUPFAM" id="SSF103515">
    <property type="entry name" value="Autotransporter"/>
    <property type="match status" value="1"/>
</dbReference>
<feature type="domain" description="Autotransporter" evidence="3">
    <location>
        <begin position="795"/>
        <end position="1074"/>
    </location>
</feature>
<organism evidence="4 5">
    <name type="scientific">Bradyrhizobium forestalis</name>
    <dbReference type="NCBI Taxonomy" id="1419263"/>
    <lineage>
        <taxon>Bacteria</taxon>
        <taxon>Pseudomonadati</taxon>
        <taxon>Pseudomonadota</taxon>
        <taxon>Alphaproteobacteria</taxon>
        <taxon>Hyphomicrobiales</taxon>
        <taxon>Nitrobacteraceae</taxon>
        <taxon>Bradyrhizobium</taxon>
    </lineage>
</organism>
<evidence type="ECO:0000259" key="3">
    <source>
        <dbReference type="PROSITE" id="PS51208"/>
    </source>
</evidence>
<evidence type="ECO:0000256" key="1">
    <source>
        <dbReference type="ARBA" id="ARBA00022729"/>
    </source>
</evidence>
<dbReference type="InterPro" id="IPR013425">
    <property type="entry name" value="Autotrns_rpt"/>
</dbReference>
<dbReference type="SMART" id="SM00869">
    <property type="entry name" value="Autotransporter"/>
    <property type="match status" value="1"/>
</dbReference>
<reference evidence="4 5" key="1">
    <citation type="submission" date="2017-11" db="EMBL/GenBank/DDBJ databases">
        <title>Bradyrhizobium forestalis sp. nov., an efficient nitrogen-fixing bacterium isolated from nodules of forest legume species in the Amazon.</title>
        <authorList>
            <person name="Costa E.M."/>
            <person name="Guimaraes A."/>
            <person name="Carvalho T.S."/>
            <person name="Rodrigues T.L."/>
            <person name="Ribeiro P.R.A."/>
            <person name="Lebbe L."/>
            <person name="Willems A."/>
            <person name="Moreira F.M.S."/>
        </authorList>
    </citation>
    <scope>NUCLEOTIDE SEQUENCE [LARGE SCALE GENOMIC DNA]</scope>
    <source>
        <strain evidence="4 5">INPA54B</strain>
    </source>
</reference>
<dbReference type="SUPFAM" id="SSF51126">
    <property type="entry name" value="Pectin lyase-like"/>
    <property type="match status" value="2"/>
</dbReference>
<dbReference type="InterPro" id="IPR011050">
    <property type="entry name" value="Pectin_lyase_fold/virulence"/>
</dbReference>